<name>A0A2A6DZI4_9BACL</name>
<comment type="subcellular location">
    <subcellularLocation>
        <location evidence="1 15">Cytoplasm</location>
    </subcellularLocation>
</comment>
<dbReference type="EC" id="6.3.3.1" evidence="4 15"/>
<dbReference type="SUPFAM" id="SSF56042">
    <property type="entry name" value="PurM C-terminal domain-like"/>
    <property type="match status" value="1"/>
</dbReference>
<evidence type="ECO:0000256" key="4">
    <source>
        <dbReference type="ARBA" id="ARBA00013047"/>
    </source>
</evidence>
<dbReference type="HAMAP" id="MF_00741">
    <property type="entry name" value="AIRS"/>
    <property type="match status" value="1"/>
</dbReference>
<dbReference type="InterPro" id="IPR036921">
    <property type="entry name" value="PurM-like_N_sf"/>
</dbReference>
<dbReference type="FunFam" id="3.30.1330.10:FF:000001">
    <property type="entry name" value="Phosphoribosylformylglycinamidine cyclo-ligase"/>
    <property type="match status" value="1"/>
</dbReference>
<comment type="similarity">
    <text evidence="3 15">Belongs to the AIR synthase family.</text>
</comment>
<dbReference type="GO" id="GO:0004637">
    <property type="term" value="F:phosphoribosylamine-glycine ligase activity"/>
    <property type="evidence" value="ECO:0007669"/>
    <property type="project" value="TreeGrafter"/>
</dbReference>
<evidence type="ECO:0000256" key="1">
    <source>
        <dbReference type="ARBA" id="ARBA00004496"/>
    </source>
</evidence>
<reference evidence="18 19" key="1">
    <citation type="submission" date="2016-12" db="EMBL/GenBank/DDBJ databases">
        <title>Candidatus Reconcilibacillus cellulovorans genome.</title>
        <authorList>
            <person name="Kolinko S."/>
            <person name="Wu Y.-W."/>
            <person name="Tachea F."/>
            <person name="Denzel E."/>
            <person name="Hiras J."/>
            <person name="Baecker N."/>
            <person name="Chan L.J."/>
            <person name="Eichorst S.A."/>
            <person name="Frey D."/>
            <person name="Adams P.D."/>
            <person name="Pray T."/>
            <person name="Tanjore D."/>
            <person name="Petzold C.J."/>
            <person name="Gladden J.M."/>
            <person name="Simmons B.A."/>
            <person name="Singer S.W."/>
        </authorList>
    </citation>
    <scope>NUCLEOTIDE SEQUENCE [LARGE SCALE GENOMIC DNA]</scope>
    <source>
        <strain evidence="18">JTherm</strain>
    </source>
</reference>
<feature type="domain" description="PurM-like N-terminal" evidence="16">
    <location>
        <begin position="56"/>
        <end position="161"/>
    </location>
</feature>
<proteinExistence type="inferred from homology"/>
<sequence>MSEAYKQAGVDIAAGNEAVERIRPHVRRTFRPEVLADLGGFGGLFRLDKHKYEDPVLVAGADGVGTKLKIAFAADRHDTIGVDAVAMCVNDVVVQGAEPLFFLDYLACGRLDPAKVEAIVKGVADGCAEAGCALIGGETAEMPGMYADGEYDLAGFAVGVVDRKNLVTGEDVRPGDVLLGLASSGLHSNGFSLVRKLLIDSGKYDLYAPVPELGPQPLVDVLLAPTRIYVRPLLALMKRVRVRAMAHITGGGFLENIPRVLPDGLEARIEYGTWPVPPIFELLAREGGLSGRDLFSTFNMGVGMVVVVREEDADAAAACLAENGERVFRIGRVVEGTRRTTIVGVEL</sequence>
<dbReference type="PANTHER" id="PTHR10520">
    <property type="entry name" value="TRIFUNCTIONAL PURINE BIOSYNTHETIC PROTEIN ADENOSINE-3-RELATED"/>
    <property type="match status" value="1"/>
</dbReference>
<evidence type="ECO:0000256" key="2">
    <source>
        <dbReference type="ARBA" id="ARBA00004686"/>
    </source>
</evidence>
<dbReference type="EMBL" id="MOXJ01000019">
    <property type="protein sequence ID" value="PDO10145.1"/>
    <property type="molecule type" value="Genomic_DNA"/>
</dbReference>
<comment type="caution">
    <text evidence="18">The sequence shown here is derived from an EMBL/GenBank/DDBJ whole genome shotgun (WGS) entry which is preliminary data.</text>
</comment>
<dbReference type="GO" id="GO:0004641">
    <property type="term" value="F:phosphoribosylformylglycinamidine cyclo-ligase activity"/>
    <property type="evidence" value="ECO:0007669"/>
    <property type="project" value="UniProtKB-UniRule"/>
</dbReference>
<dbReference type="AlphaFoldDB" id="A0A2A6DZI4"/>
<dbReference type="SUPFAM" id="SSF55326">
    <property type="entry name" value="PurM N-terminal domain-like"/>
    <property type="match status" value="1"/>
</dbReference>
<evidence type="ECO:0000256" key="13">
    <source>
        <dbReference type="ARBA" id="ARBA00033093"/>
    </source>
</evidence>
<dbReference type="UniPathway" id="UPA00074">
    <property type="reaction ID" value="UER00129"/>
</dbReference>
<dbReference type="FunFam" id="3.90.650.10:FF:000011">
    <property type="entry name" value="Phosphoribosylformylglycinamidine cyclo-ligase"/>
    <property type="match status" value="1"/>
</dbReference>
<comment type="pathway">
    <text evidence="2 15">Purine metabolism; IMP biosynthesis via de novo pathway; 5-amino-1-(5-phospho-D-ribosyl)imidazole from N(2)-formyl-N(1)-(5-phospho-D-ribosyl)glycinamide: step 2/2.</text>
</comment>
<evidence type="ECO:0000256" key="7">
    <source>
        <dbReference type="ARBA" id="ARBA00022598"/>
    </source>
</evidence>
<dbReference type="GO" id="GO:0046084">
    <property type="term" value="P:adenine biosynthetic process"/>
    <property type="evidence" value="ECO:0007669"/>
    <property type="project" value="TreeGrafter"/>
</dbReference>
<feature type="domain" description="PurM-like C-terminal" evidence="17">
    <location>
        <begin position="173"/>
        <end position="341"/>
    </location>
</feature>
<accession>A0A2A6DZI4</accession>
<evidence type="ECO:0000313" key="18">
    <source>
        <dbReference type="EMBL" id="PDO10145.1"/>
    </source>
</evidence>
<evidence type="ECO:0000256" key="14">
    <source>
        <dbReference type="ARBA" id="ARBA00049057"/>
    </source>
</evidence>
<keyword evidence="8 15" id="KW-0547">Nucleotide-binding</keyword>
<dbReference type="Proteomes" id="UP000243688">
    <property type="component" value="Unassembled WGS sequence"/>
</dbReference>
<dbReference type="Pfam" id="PF00586">
    <property type="entry name" value="AIRS"/>
    <property type="match status" value="1"/>
</dbReference>
<evidence type="ECO:0000256" key="9">
    <source>
        <dbReference type="ARBA" id="ARBA00022755"/>
    </source>
</evidence>
<evidence type="ECO:0000256" key="3">
    <source>
        <dbReference type="ARBA" id="ARBA00010280"/>
    </source>
</evidence>
<evidence type="ECO:0000259" key="16">
    <source>
        <dbReference type="Pfam" id="PF00586"/>
    </source>
</evidence>
<evidence type="ECO:0000256" key="6">
    <source>
        <dbReference type="ARBA" id="ARBA00022490"/>
    </source>
</evidence>
<dbReference type="NCBIfam" id="TIGR00878">
    <property type="entry name" value="purM"/>
    <property type="match status" value="1"/>
</dbReference>
<evidence type="ECO:0000256" key="10">
    <source>
        <dbReference type="ARBA" id="ARBA00022840"/>
    </source>
</evidence>
<evidence type="ECO:0000256" key="15">
    <source>
        <dbReference type="HAMAP-Rule" id="MF_00741"/>
    </source>
</evidence>
<protein>
    <recommendedName>
        <fullName evidence="5 15">Phosphoribosylformylglycinamidine cyclo-ligase</fullName>
        <ecNumber evidence="4 15">6.3.3.1</ecNumber>
    </recommendedName>
    <alternativeName>
        <fullName evidence="12 15">AIR synthase</fullName>
    </alternativeName>
    <alternativeName>
        <fullName evidence="13 15">AIRS</fullName>
    </alternativeName>
    <alternativeName>
        <fullName evidence="11 15">Phosphoribosyl-aminoimidazole synthetase</fullName>
    </alternativeName>
</protein>
<keyword evidence="10 15" id="KW-0067">ATP-binding</keyword>
<dbReference type="Pfam" id="PF02769">
    <property type="entry name" value="AIRS_C"/>
    <property type="match status" value="1"/>
</dbReference>
<comment type="catalytic activity">
    <reaction evidence="14 15">
        <text>2-formamido-N(1)-(5-O-phospho-beta-D-ribosyl)acetamidine + ATP = 5-amino-1-(5-phospho-beta-D-ribosyl)imidazole + ADP + phosphate + H(+)</text>
        <dbReference type="Rhea" id="RHEA:23032"/>
        <dbReference type="ChEBI" id="CHEBI:15378"/>
        <dbReference type="ChEBI" id="CHEBI:30616"/>
        <dbReference type="ChEBI" id="CHEBI:43474"/>
        <dbReference type="ChEBI" id="CHEBI:137981"/>
        <dbReference type="ChEBI" id="CHEBI:147287"/>
        <dbReference type="ChEBI" id="CHEBI:456216"/>
        <dbReference type="EC" id="6.3.3.1"/>
    </reaction>
</comment>
<dbReference type="InterPro" id="IPR004733">
    <property type="entry name" value="PurM_cligase"/>
</dbReference>
<dbReference type="PANTHER" id="PTHR10520:SF12">
    <property type="entry name" value="TRIFUNCTIONAL PURINE BIOSYNTHETIC PROTEIN ADENOSINE-3"/>
    <property type="match status" value="1"/>
</dbReference>
<evidence type="ECO:0000313" key="19">
    <source>
        <dbReference type="Proteomes" id="UP000243688"/>
    </source>
</evidence>
<evidence type="ECO:0000256" key="8">
    <source>
        <dbReference type="ARBA" id="ARBA00022741"/>
    </source>
</evidence>
<keyword evidence="6 15" id="KW-0963">Cytoplasm</keyword>
<dbReference type="CDD" id="cd02196">
    <property type="entry name" value="PurM"/>
    <property type="match status" value="1"/>
</dbReference>
<gene>
    <name evidence="15" type="primary">purM</name>
    <name evidence="18" type="ORF">BLM47_08750</name>
</gene>
<dbReference type="InterPro" id="IPR010918">
    <property type="entry name" value="PurM-like_C_dom"/>
</dbReference>
<evidence type="ECO:0000256" key="5">
    <source>
        <dbReference type="ARBA" id="ARBA00020367"/>
    </source>
</evidence>
<evidence type="ECO:0000256" key="11">
    <source>
        <dbReference type="ARBA" id="ARBA00031908"/>
    </source>
</evidence>
<evidence type="ECO:0000256" key="12">
    <source>
        <dbReference type="ARBA" id="ARBA00032931"/>
    </source>
</evidence>
<dbReference type="GO" id="GO:0006189">
    <property type="term" value="P:'de novo' IMP biosynthetic process"/>
    <property type="evidence" value="ECO:0007669"/>
    <property type="project" value="UniProtKB-UniRule"/>
</dbReference>
<dbReference type="Gene3D" id="3.90.650.10">
    <property type="entry name" value="PurM-like C-terminal domain"/>
    <property type="match status" value="1"/>
</dbReference>
<dbReference type="InterPro" id="IPR016188">
    <property type="entry name" value="PurM-like_N"/>
</dbReference>
<dbReference type="GO" id="GO:0005524">
    <property type="term" value="F:ATP binding"/>
    <property type="evidence" value="ECO:0007669"/>
    <property type="project" value="UniProtKB-KW"/>
</dbReference>
<dbReference type="GO" id="GO:0005829">
    <property type="term" value="C:cytosol"/>
    <property type="evidence" value="ECO:0007669"/>
    <property type="project" value="TreeGrafter"/>
</dbReference>
<evidence type="ECO:0000259" key="17">
    <source>
        <dbReference type="Pfam" id="PF02769"/>
    </source>
</evidence>
<keyword evidence="9 15" id="KW-0658">Purine biosynthesis</keyword>
<keyword evidence="7 15" id="KW-0436">Ligase</keyword>
<organism evidence="18 19">
    <name type="scientific">Candidatus Reconcilbacillus cellulovorans</name>
    <dbReference type="NCBI Taxonomy" id="1906605"/>
    <lineage>
        <taxon>Bacteria</taxon>
        <taxon>Bacillati</taxon>
        <taxon>Bacillota</taxon>
        <taxon>Bacilli</taxon>
        <taxon>Bacillales</taxon>
        <taxon>Paenibacillaceae</taxon>
        <taxon>Candidatus Reconcilbacillus</taxon>
    </lineage>
</organism>
<dbReference type="InterPro" id="IPR036676">
    <property type="entry name" value="PurM-like_C_sf"/>
</dbReference>
<dbReference type="Gene3D" id="3.30.1330.10">
    <property type="entry name" value="PurM-like, N-terminal domain"/>
    <property type="match status" value="1"/>
</dbReference>